<keyword evidence="1" id="KW-1133">Transmembrane helix</keyword>
<organism evidence="2 3">
    <name type="scientific">Euzebyella marina</name>
    <dbReference type="NCBI Taxonomy" id="1761453"/>
    <lineage>
        <taxon>Bacteria</taxon>
        <taxon>Pseudomonadati</taxon>
        <taxon>Bacteroidota</taxon>
        <taxon>Flavobacteriia</taxon>
        <taxon>Flavobacteriales</taxon>
        <taxon>Flavobacteriaceae</taxon>
        <taxon>Euzebyella</taxon>
    </lineage>
</organism>
<reference evidence="2 3" key="1">
    <citation type="submission" date="2018-08" db="EMBL/GenBank/DDBJ databases">
        <title>The reduced genetic potential of extracellular carbohydrate catabolism in Euzebyella marina RN62, a Flavobacteriia bacterium isolated from the hadal water.</title>
        <authorList>
            <person name="Xue C."/>
        </authorList>
    </citation>
    <scope>NUCLEOTIDE SEQUENCE [LARGE SCALE GENOMIC DNA]</scope>
    <source>
        <strain evidence="2 3">RN62</strain>
    </source>
</reference>
<feature type="transmembrane region" description="Helical" evidence="1">
    <location>
        <begin position="38"/>
        <end position="65"/>
    </location>
</feature>
<evidence type="ECO:0000256" key="1">
    <source>
        <dbReference type="SAM" id="Phobius"/>
    </source>
</evidence>
<dbReference type="Proteomes" id="UP000276309">
    <property type="component" value="Chromosome"/>
</dbReference>
<dbReference type="EMBL" id="CP032050">
    <property type="protein sequence ID" value="AYN67541.1"/>
    <property type="molecule type" value="Genomic_DNA"/>
</dbReference>
<feature type="transmembrane region" description="Helical" evidence="1">
    <location>
        <begin position="12"/>
        <end position="32"/>
    </location>
</feature>
<evidence type="ECO:0000313" key="2">
    <source>
        <dbReference type="EMBL" id="AYN67541.1"/>
    </source>
</evidence>
<dbReference type="AlphaFoldDB" id="A0A3G2L5U0"/>
<dbReference type="KEGG" id="emar:D1013_09285"/>
<name>A0A3G2L5U0_9FLAO</name>
<proteinExistence type="predicted"/>
<protein>
    <submittedName>
        <fullName evidence="2">Uncharacterized protein</fullName>
    </submittedName>
</protein>
<dbReference type="OrthoDB" id="1449306at2"/>
<sequence length="94" mass="10774">MKKFEIYRNIRKSALIFGLPISSFALMMISVIGSLLAIIFSFGFIIILSLVFWNILFYAILIYLVSRPNLTLQHEPFPPTISNKKIGLSSYEEN</sequence>
<keyword evidence="1" id="KW-0812">Transmembrane</keyword>
<accession>A0A3G2L5U0</accession>
<keyword evidence="1" id="KW-0472">Membrane</keyword>
<keyword evidence="3" id="KW-1185">Reference proteome</keyword>
<evidence type="ECO:0000313" key="3">
    <source>
        <dbReference type="Proteomes" id="UP000276309"/>
    </source>
</evidence>
<gene>
    <name evidence="2" type="ORF">D1013_09285</name>
</gene>